<dbReference type="Proteomes" id="UP000700800">
    <property type="component" value="Unassembled WGS sequence"/>
</dbReference>
<dbReference type="CDD" id="cd17926">
    <property type="entry name" value="DEXHc_RE"/>
    <property type="match status" value="1"/>
</dbReference>
<dbReference type="AlphaFoldDB" id="A0A927XF08"/>
<keyword evidence="4" id="KW-0067">ATP-binding</keyword>
<dbReference type="GO" id="GO:0004386">
    <property type="term" value="F:helicase activity"/>
    <property type="evidence" value="ECO:0007669"/>
    <property type="project" value="UniProtKB-KW"/>
</dbReference>
<dbReference type="InterPro" id="IPR050742">
    <property type="entry name" value="Helicase_Restrict-Modif_Enz"/>
</dbReference>
<protein>
    <submittedName>
        <fullName evidence="4">DEAD/DEAH box helicase</fullName>
    </submittedName>
</protein>
<dbReference type="SMART" id="SM00487">
    <property type="entry name" value="DEXDc"/>
    <property type="match status" value="1"/>
</dbReference>
<dbReference type="InterPro" id="IPR027417">
    <property type="entry name" value="P-loop_NTPase"/>
</dbReference>
<keyword evidence="1" id="KW-0227">DNA damage</keyword>
<dbReference type="CDD" id="cd18785">
    <property type="entry name" value="SF2_C"/>
    <property type="match status" value="1"/>
</dbReference>
<keyword evidence="4" id="KW-0347">Helicase</keyword>
<keyword evidence="4" id="KW-0378">Hydrolase</keyword>
<dbReference type="GO" id="GO:0005829">
    <property type="term" value="C:cytosol"/>
    <property type="evidence" value="ECO:0007669"/>
    <property type="project" value="TreeGrafter"/>
</dbReference>
<dbReference type="PANTHER" id="PTHR47396">
    <property type="entry name" value="TYPE I RESTRICTION ENZYME ECOKI R PROTEIN"/>
    <property type="match status" value="1"/>
</dbReference>
<dbReference type="InterPro" id="IPR006935">
    <property type="entry name" value="Helicase/UvrB_N"/>
</dbReference>
<dbReference type="Pfam" id="PF00271">
    <property type="entry name" value="Helicase_C"/>
    <property type="match status" value="1"/>
</dbReference>
<dbReference type="InterPro" id="IPR014001">
    <property type="entry name" value="Helicase_ATP-bd"/>
</dbReference>
<organism evidence="4 5">
    <name type="scientific">Streptococcus gallolyticus</name>
    <dbReference type="NCBI Taxonomy" id="315405"/>
    <lineage>
        <taxon>Bacteria</taxon>
        <taxon>Bacillati</taxon>
        <taxon>Bacillota</taxon>
        <taxon>Bacilli</taxon>
        <taxon>Lactobacillales</taxon>
        <taxon>Streptococcaceae</taxon>
        <taxon>Streptococcus</taxon>
    </lineage>
</organism>
<comment type="caution">
    <text evidence="4">The sequence shown here is derived from an EMBL/GenBank/DDBJ whole genome shotgun (WGS) entry which is preliminary data.</text>
</comment>
<dbReference type="PANTHER" id="PTHR47396:SF1">
    <property type="entry name" value="ATP-DEPENDENT HELICASE IRC3-RELATED"/>
    <property type="match status" value="1"/>
</dbReference>
<gene>
    <name evidence="4" type="ORF">E7156_04100</name>
</gene>
<evidence type="ECO:0000313" key="5">
    <source>
        <dbReference type="Proteomes" id="UP000700800"/>
    </source>
</evidence>
<evidence type="ECO:0000256" key="1">
    <source>
        <dbReference type="ARBA" id="ARBA00023236"/>
    </source>
</evidence>
<evidence type="ECO:0000259" key="2">
    <source>
        <dbReference type="PROSITE" id="PS51192"/>
    </source>
</evidence>
<dbReference type="InterPro" id="IPR001650">
    <property type="entry name" value="Helicase_C-like"/>
</dbReference>
<dbReference type="GO" id="GO:0005524">
    <property type="term" value="F:ATP binding"/>
    <property type="evidence" value="ECO:0007669"/>
    <property type="project" value="InterPro"/>
</dbReference>
<proteinExistence type="predicted"/>
<dbReference type="Gene3D" id="3.40.50.300">
    <property type="entry name" value="P-loop containing nucleotide triphosphate hydrolases"/>
    <property type="match status" value="2"/>
</dbReference>
<dbReference type="InterPro" id="IPR054347">
    <property type="entry name" value="TOTE_primase"/>
</dbReference>
<keyword evidence="1" id="KW-0742">SOS response</keyword>
<keyword evidence="4" id="KW-0547">Nucleotide-binding</keyword>
<dbReference type="GO" id="GO:0009432">
    <property type="term" value="P:SOS response"/>
    <property type="evidence" value="ECO:0007669"/>
    <property type="project" value="UniProtKB-KW"/>
</dbReference>
<dbReference type="Pfam" id="PF04851">
    <property type="entry name" value="ResIII"/>
    <property type="match status" value="1"/>
</dbReference>
<dbReference type="GO" id="GO:0016787">
    <property type="term" value="F:hydrolase activity"/>
    <property type="evidence" value="ECO:0007669"/>
    <property type="project" value="InterPro"/>
</dbReference>
<dbReference type="PROSITE" id="PS51194">
    <property type="entry name" value="HELICASE_CTER"/>
    <property type="match status" value="1"/>
</dbReference>
<dbReference type="EMBL" id="SVAF01000008">
    <property type="protein sequence ID" value="MBE6164483.1"/>
    <property type="molecule type" value="Genomic_DNA"/>
</dbReference>
<dbReference type="GO" id="GO:0003677">
    <property type="term" value="F:DNA binding"/>
    <property type="evidence" value="ECO:0007669"/>
    <property type="project" value="InterPro"/>
</dbReference>
<accession>A0A927XF08</accession>
<dbReference type="Pfam" id="PF22548">
    <property type="entry name" value="AEP-TOTE"/>
    <property type="match status" value="1"/>
</dbReference>
<evidence type="ECO:0000259" key="3">
    <source>
        <dbReference type="PROSITE" id="PS51194"/>
    </source>
</evidence>
<sequence length="900" mass="105142">MYYYEKGSGRIAKELFSHFYYGTDKRLILLEFQDTKETFIISDKHLKAYFAKGNSQLTTDDKLTIYRELFKGRTDVYAKSFVNQDGKIQYYPSYQYGWRNLPPDKRKTDSLTNDVLIKHFRGDDSVGIFPITLKDTCYFLAVDFDKKDWKEAVAVFRKVARQRGIEAYVEISRSGDGAHVWFFFETEVSCQTARRFGKKLLELTMQESKSISFSSFDRMFPNQDFLPKGGFGNLIALPLQGKSYVNGCTVFVDDSFKPYSDQWQYLKNAKKVTIEQINSILNLSFSDDFSEKTLQVELSNEIKIKKSSISAKTAHYLKKLASFSNPEFYKKQAMRQPTYNIPERIYLFREDDESLFLPRGLITKLNEQFSDLSIVNKQYSHSDIRVSFHGKLRFEQEVALSDLTRLDNGILCAGTGFGKTVLGAALISKHQKKTIILVHNRQLMEQWLERVSTFLEVDEESAVRYTPSGRKKEIGCIGQYGASKKWRSKIIDVVMIQSLFKLENIEDFLKDYDMMIVDECHHVTALQFERVVAKFGGRYLYGLTATPERKNGHEPILFQRIGEINHTAEDLQLNLEKELYLRLTSFGKLSQEKIHSSNFNELSEWLIKDTTRNKMICTDICDAFKNNRKSLVLVNRVEHIGILGQYLKQNGVEDVFLLSGSTKRKHSKKAIEEIIKLDNKPFVLISTAKFVGEGFDLPKLDTLFLTTPISWKNNVIQYVGRIHRTYERKSTVKVYDYLDIHIPYLERMYQRRQVAYRKMKYKVKMEKEQSLYQVDNYEKSFRDDLANSSSEIVIRASKLSYDRIIEFLLYFNDKNVIIQYSKFNRAIDWLKRIENKKLQLIFVNEKIKSDLVVIDSSIVWYGEIPIFGKQYNCDNSLLRLESPEIAKEFLTNHFYENNKK</sequence>
<feature type="domain" description="Helicase ATP-binding" evidence="2">
    <location>
        <begin position="400"/>
        <end position="565"/>
    </location>
</feature>
<dbReference type="PROSITE" id="PS51192">
    <property type="entry name" value="HELICASE_ATP_BIND_1"/>
    <property type="match status" value="1"/>
</dbReference>
<evidence type="ECO:0000313" key="4">
    <source>
        <dbReference type="EMBL" id="MBE6164483.1"/>
    </source>
</evidence>
<name>A0A927XF08_9STRE</name>
<dbReference type="SUPFAM" id="SSF52540">
    <property type="entry name" value="P-loop containing nucleoside triphosphate hydrolases"/>
    <property type="match status" value="1"/>
</dbReference>
<reference evidence="4" key="1">
    <citation type="submission" date="2019-04" db="EMBL/GenBank/DDBJ databases">
        <title>Evolution of Biomass-Degrading Anaerobic Consortia Revealed by Metagenomics.</title>
        <authorList>
            <person name="Peng X."/>
        </authorList>
    </citation>
    <scope>NUCLEOTIDE SEQUENCE</scope>
    <source>
        <strain evidence="4">SIG195</strain>
    </source>
</reference>
<feature type="domain" description="Helicase C-terminal" evidence="3">
    <location>
        <begin position="619"/>
        <end position="771"/>
    </location>
</feature>